<reference evidence="2 3" key="1">
    <citation type="journal article" date="2023" name="Mol. Biol. Evol.">
        <title>Genomics of Secondarily Temperate Adaptation in the Only Non-Antarctic Icefish.</title>
        <authorList>
            <person name="Rivera-Colon A.G."/>
            <person name="Rayamajhi N."/>
            <person name="Minhas B.F."/>
            <person name="Madrigal G."/>
            <person name="Bilyk K.T."/>
            <person name="Yoon V."/>
            <person name="Hune M."/>
            <person name="Gregory S."/>
            <person name="Cheng C.H.C."/>
            <person name="Catchen J.M."/>
        </authorList>
    </citation>
    <scope>NUCLEOTIDE SEQUENCE [LARGE SCALE GENOMIC DNA]</scope>
    <source>
        <strain evidence="2">JC2023a</strain>
    </source>
</reference>
<keyword evidence="1" id="KW-0812">Transmembrane</keyword>
<protein>
    <submittedName>
        <fullName evidence="2">Uncharacterized protein</fullName>
    </submittedName>
</protein>
<dbReference type="EMBL" id="JAULUE010002055">
    <property type="protein sequence ID" value="KAK5892807.1"/>
    <property type="molecule type" value="Genomic_DNA"/>
</dbReference>
<accession>A0AAN8GW85</accession>
<keyword evidence="1" id="KW-0472">Membrane</keyword>
<proteinExistence type="predicted"/>
<keyword evidence="3" id="KW-1185">Reference proteome</keyword>
<dbReference type="AlphaFoldDB" id="A0AAN8GW85"/>
<comment type="caution">
    <text evidence="2">The sequence shown here is derived from an EMBL/GenBank/DDBJ whole genome shotgun (WGS) entry which is preliminary data.</text>
</comment>
<organism evidence="2 3">
    <name type="scientific">Champsocephalus esox</name>
    <name type="common">pike icefish</name>
    <dbReference type="NCBI Taxonomy" id="159716"/>
    <lineage>
        <taxon>Eukaryota</taxon>
        <taxon>Metazoa</taxon>
        <taxon>Chordata</taxon>
        <taxon>Craniata</taxon>
        <taxon>Vertebrata</taxon>
        <taxon>Euteleostomi</taxon>
        <taxon>Actinopterygii</taxon>
        <taxon>Neopterygii</taxon>
        <taxon>Teleostei</taxon>
        <taxon>Neoteleostei</taxon>
        <taxon>Acanthomorphata</taxon>
        <taxon>Eupercaria</taxon>
        <taxon>Perciformes</taxon>
        <taxon>Notothenioidei</taxon>
        <taxon>Channichthyidae</taxon>
        <taxon>Champsocephalus</taxon>
    </lineage>
</organism>
<gene>
    <name evidence="2" type="ORF">CesoFtcFv8_013158</name>
</gene>
<keyword evidence="1" id="KW-1133">Transmembrane helix</keyword>
<name>A0AAN8GW85_9TELE</name>
<feature type="transmembrane region" description="Helical" evidence="1">
    <location>
        <begin position="27"/>
        <end position="48"/>
    </location>
</feature>
<evidence type="ECO:0000313" key="2">
    <source>
        <dbReference type="EMBL" id="KAK5892807.1"/>
    </source>
</evidence>
<sequence>MYLLRPFFFSPLLCLDRHFLPFPKPPFFPFIPLNSPAVGVASGLGVLWRYERRLRLLGVMDGTGGRLYCSSCHAAASQSQSLGCKMERGSPGRGDSQDITVKGFVVTRCY</sequence>
<evidence type="ECO:0000313" key="3">
    <source>
        <dbReference type="Proteomes" id="UP001335648"/>
    </source>
</evidence>
<evidence type="ECO:0000256" key="1">
    <source>
        <dbReference type="SAM" id="Phobius"/>
    </source>
</evidence>
<dbReference type="Proteomes" id="UP001335648">
    <property type="component" value="Unassembled WGS sequence"/>
</dbReference>